<keyword evidence="1" id="KW-1133">Transmembrane helix</keyword>
<evidence type="ECO:0000256" key="1">
    <source>
        <dbReference type="SAM" id="Phobius"/>
    </source>
</evidence>
<dbReference type="RefSeq" id="YP_009182248.1">
    <property type="nucleotide sequence ID" value="NC_028491.1"/>
</dbReference>
<organism evidence="2 3">
    <name type="scientific">Diatraea saccharalis granulovirus</name>
    <dbReference type="NCBI Taxonomy" id="1675862"/>
    <lineage>
        <taxon>Viruses</taxon>
        <taxon>Viruses incertae sedis</taxon>
        <taxon>Naldaviricetes</taxon>
        <taxon>Lefavirales</taxon>
        <taxon>Baculoviridae</taxon>
        <taxon>Betabaculovirus</taxon>
        <taxon>Betabaculovirus disaccharalis</taxon>
    </lineage>
</organism>
<protein>
    <submittedName>
        <fullName evidence="2">Uncharacterized protein</fullName>
    </submittedName>
</protein>
<dbReference type="GeneID" id="26373932"/>
<feature type="transmembrane region" description="Helical" evidence="1">
    <location>
        <begin position="20"/>
        <end position="42"/>
    </location>
</feature>
<keyword evidence="1" id="KW-0812">Transmembrane</keyword>
<evidence type="ECO:0000313" key="2">
    <source>
        <dbReference type="EMBL" id="AKN80725.1"/>
    </source>
</evidence>
<dbReference type="Proteomes" id="UP000203433">
    <property type="component" value="Segment"/>
</dbReference>
<keyword evidence="1" id="KW-0472">Membrane</keyword>
<gene>
    <name evidence="2" type="primary">ORF-50</name>
</gene>
<dbReference type="OrthoDB" id="29183at10239"/>
<reference evidence="2 3" key="1">
    <citation type="journal article" date="2015" name="J. Virol.">
        <title>A betabaculovirus-encoded gp64 homolog is a functional envelope fusion protein.</title>
        <authorList>
            <person name="Ardisson-Araujo D.M."/>
            <person name="Melo F.L."/>
            <person name="Clem R.J."/>
            <person name="Wolff J.L."/>
            <person name="Ribeiro B.M."/>
        </authorList>
    </citation>
    <scope>NUCLEOTIDE SEQUENCE [LARGE SCALE GENOMIC DNA]</scope>
    <source>
        <strain evidence="2 3">Parana-2009</strain>
    </source>
</reference>
<dbReference type="KEGG" id="vg:26373932"/>
<keyword evidence="3" id="KW-1185">Reference proteome</keyword>
<dbReference type="EMBL" id="KP296186">
    <property type="protein sequence ID" value="AKN80725.1"/>
    <property type="molecule type" value="Genomic_DNA"/>
</dbReference>
<evidence type="ECO:0000313" key="3">
    <source>
        <dbReference type="Proteomes" id="UP000203433"/>
    </source>
</evidence>
<name>A0A0R7EYQ5_9BBAC</name>
<sequence>MDNFDLLDELLYENRVFLKQIVVFVISATLIFLITSLLFAVFNYRNSLNEQREVVTLKNLYLNK</sequence>
<accession>A0A0R7EYQ5</accession>
<proteinExistence type="predicted"/>